<keyword evidence="4" id="KW-0408">Iron</keyword>
<dbReference type="InterPro" id="IPR006158">
    <property type="entry name" value="Cobalamin-bd"/>
</dbReference>
<evidence type="ECO:0000259" key="7">
    <source>
        <dbReference type="PROSITE" id="PS51918"/>
    </source>
</evidence>
<feature type="domain" description="Radical SAM core" evidence="7">
    <location>
        <begin position="205"/>
        <end position="442"/>
    </location>
</feature>
<dbReference type="InterPro" id="IPR051198">
    <property type="entry name" value="BchE-like"/>
</dbReference>
<sequence>MNFLVVNPWIYDSAAYDFWLKPLGLLYNAEILKLLGHNVIFLDLLNRYDIDLVKFKIPKSKKYGTGKFYNEIVDKPPILKKVPRAFKRYGIPLKIVRNKLEAIKSDHKIDAILVGVTLTYWYYGGLKTIELLREYFPSVPIFLGGIYSSIYPKHAQETFSKYGVDVFSGTGIKPLEQVLQKLGLSTDALDNFNWFEEIDLSYDFYDSDLSYVVLISSIGCTFNCSYCITPNMWKFQSRTIPAILNNISYILKKRPNIQDIVFFDDAFLLRKDIYDLLKELSKFKVRYHLPNGIHARRVTPEIASLLKKANFKTIKLGYESHDFNVQKETGFKVTNADLARAVANLKKQGFTKDEISAYILLNLPEQSKTDVIEAIDFCYELEISINLNEFTPIPGTQEYLKLVAEGYIEKDTDPLILNNTYLPYLFDFGLSIEEIKEIKQYAQLKYQH</sequence>
<proteinExistence type="predicted"/>
<dbReference type="EMBL" id="LN824141">
    <property type="protein sequence ID" value="CEP78718.1"/>
    <property type="molecule type" value="Genomic_DNA"/>
</dbReference>
<dbReference type="GO" id="GO:0005829">
    <property type="term" value="C:cytosol"/>
    <property type="evidence" value="ECO:0007669"/>
    <property type="project" value="TreeGrafter"/>
</dbReference>
<dbReference type="OrthoDB" id="9801424at2"/>
<keyword evidence="3" id="KW-0479">Metal-binding</keyword>
<keyword evidence="5" id="KW-0411">Iron-sulfur</keyword>
<dbReference type="Proteomes" id="UP000032809">
    <property type="component" value="Chromosome I"/>
</dbReference>
<dbReference type="InterPro" id="IPR023404">
    <property type="entry name" value="rSAM_horseshoe"/>
</dbReference>
<dbReference type="AlphaFoldDB" id="A0A0C7NZL3"/>
<dbReference type="RefSeq" id="WP_045088111.1">
    <property type="nucleotide sequence ID" value="NZ_LN824141.1"/>
</dbReference>
<dbReference type="PROSITE" id="PS51332">
    <property type="entry name" value="B12_BINDING"/>
    <property type="match status" value="1"/>
</dbReference>
<dbReference type="PANTHER" id="PTHR43409">
    <property type="entry name" value="ANAEROBIC MAGNESIUM-PROTOPORPHYRIN IX MONOMETHYL ESTER CYCLASE-RELATED"/>
    <property type="match status" value="1"/>
</dbReference>
<dbReference type="GO" id="GO:0031419">
    <property type="term" value="F:cobalamin binding"/>
    <property type="evidence" value="ECO:0007669"/>
    <property type="project" value="InterPro"/>
</dbReference>
<organism evidence="8 9">
    <name type="scientific">Defluviitoga tunisiensis</name>
    <dbReference type="NCBI Taxonomy" id="1006576"/>
    <lineage>
        <taxon>Bacteria</taxon>
        <taxon>Thermotogati</taxon>
        <taxon>Thermotogota</taxon>
        <taxon>Thermotogae</taxon>
        <taxon>Petrotogales</taxon>
        <taxon>Petrotogaceae</taxon>
        <taxon>Defluviitoga</taxon>
    </lineage>
</organism>
<evidence type="ECO:0000313" key="9">
    <source>
        <dbReference type="Proteomes" id="UP000032809"/>
    </source>
</evidence>
<dbReference type="SUPFAM" id="SSF102114">
    <property type="entry name" value="Radical SAM enzymes"/>
    <property type="match status" value="1"/>
</dbReference>
<gene>
    <name evidence="8" type="ORF">DTL3_1424</name>
</gene>
<comment type="cofactor">
    <cofactor evidence="1">
        <name>[4Fe-4S] cluster</name>
        <dbReference type="ChEBI" id="CHEBI:49883"/>
    </cofactor>
</comment>
<protein>
    <submittedName>
        <fullName evidence="8">Radical SAM domain-containing protein</fullName>
    </submittedName>
</protein>
<evidence type="ECO:0000256" key="1">
    <source>
        <dbReference type="ARBA" id="ARBA00001966"/>
    </source>
</evidence>
<dbReference type="PANTHER" id="PTHR43409:SF15">
    <property type="entry name" value="PUTATIVE-RELATED"/>
    <property type="match status" value="1"/>
</dbReference>
<dbReference type="KEGG" id="dtn:DTL3_1424"/>
<accession>A0A0C7NZL3</accession>
<evidence type="ECO:0000259" key="6">
    <source>
        <dbReference type="PROSITE" id="PS51332"/>
    </source>
</evidence>
<evidence type="ECO:0000256" key="2">
    <source>
        <dbReference type="ARBA" id="ARBA00022691"/>
    </source>
</evidence>
<dbReference type="InterPro" id="IPR036724">
    <property type="entry name" value="Cobalamin-bd_sf"/>
</dbReference>
<dbReference type="SMART" id="SM00729">
    <property type="entry name" value="Elp3"/>
    <property type="match status" value="1"/>
</dbReference>
<feature type="domain" description="B12-binding" evidence="6">
    <location>
        <begin position="7"/>
        <end position="189"/>
    </location>
</feature>
<evidence type="ECO:0000313" key="8">
    <source>
        <dbReference type="EMBL" id="CEP78718.1"/>
    </source>
</evidence>
<evidence type="ECO:0000256" key="3">
    <source>
        <dbReference type="ARBA" id="ARBA00022723"/>
    </source>
</evidence>
<dbReference type="InterPro" id="IPR007197">
    <property type="entry name" value="rSAM"/>
</dbReference>
<dbReference type="SFLD" id="SFLDG01082">
    <property type="entry name" value="B12-binding_domain_containing"/>
    <property type="match status" value="1"/>
</dbReference>
<keyword evidence="2" id="KW-0949">S-adenosyl-L-methionine</keyword>
<keyword evidence="9" id="KW-1185">Reference proteome</keyword>
<dbReference type="GO" id="GO:0051536">
    <property type="term" value="F:iron-sulfur cluster binding"/>
    <property type="evidence" value="ECO:0007669"/>
    <property type="project" value="UniProtKB-KW"/>
</dbReference>
<dbReference type="GO" id="GO:0003824">
    <property type="term" value="F:catalytic activity"/>
    <property type="evidence" value="ECO:0007669"/>
    <property type="project" value="InterPro"/>
</dbReference>
<evidence type="ECO:0000256" key="5">
    <source>
        <dbReference type="ARBA" id="ARBA00023014"/>
    </source>
</evidence>
<dbReference type="Pfam" id="PF04055">
    <property type="entry name" value="Radical_SAM"/>
    <property type="match status" value="1"/>
</dbReference>
<dbReference type="PROSITE" id="PS51918">
    <property type="entry name" value="RADICAL_SAM"/>
    <property type="match status" value="1"/>
</dbReference>
<dbReference type="InterPro" id="IPR058240">
    <property type="entry name" value="rSAM_sf"/>
</dbReference>
<dbReference type="HOGENOM" id="CLU_021572_4_3_0"/>
<dbReference type="Gene3D" id="3.80.30.20">
    <property type="entry name" value="tm_1862 like domain"/>
    <property type="match status" value="1"/>
</dbReference>
<dbReference type="STRING" id="1006576.DTL3_1424"/>
<dbReference type="PATRIC" id="fig|1006576.9.peg.1422"/>
<dbReference type="SFLD" id="SFLDS00029">
    <property type="entry name" value="Radical_SAM"/>
    <property type="match status" value="1"/>
</dbReference>
<dbReference type="GO" id="GO:0046872">
    <property type="term" value="F:metal ion binding"/>
    <property type="evidence" value="ECO:0007669"/>
    <property type="project" value="UniProtKB-KW"/>
</dbReference>
<reference evidence="9" key="1">
    <citation type="submission" date="2014-11" db="EMBL/GenBank/DDBJ databases">
        <authorList>
            <person name="Wibberg D."/>
        </authorList>
    </citation>
    <scope>NUCLEOTIDE SEQUENCE [LARGE SCALE GENOMIC DNA]</scope>
    <source>
        <strain evidence="9">L3</strain>
    </source>
</reference>
<name>A0A0C7NZL3_DEFTU</name>
<dbReference type="CDD" id="cd01335">
    <property type="entry name" value="Radical_SAM"/>
    <property type="match status" value="1"/>
</dbReference>
<evidence type="ECO:0000256" key="4">
    <source>
        <dbReference type="ARBA" id="ARBA00023004"/>
    </source>
</evidence>
<dbReference type="InterPro" id="IPR006638">
    <property type="entry name" value="Elp3/MiaA/NifB-like_rSAM"/>
</dbReference>
<dbReference type="SUPFAM" id="SSF52242">
    <property type="entry name" value="Cobalamin (vitamin B12)-binding domain"/>
    <property type="match status" value="1"/>
</dbReference>